<name>A0ABQ8FEF8_9FUNG</name>
<dbReference type="EMBL" id="JAFCIX010000208">
    <property type="protein sequence ID" value="KAH6596582.1"/>
    <property type="molecule type" value="Genomic_DNA"/>
</dbReference>
<dbReference type="InterPro" id="IPR001452">
    <property type="entry name" value="SH3_domain"/>
</dbReference>
<evidence type="ECO:0000256" key="12">
    <source>
        <dbReference type="ARBA" id="ARBA00046271"/>
    </source>
</evidence>
<evidence type="ECO:0000313" key="17">
    <source>
        <dbReference type="EMBL" id="KAH6596582.1"/>
    </source>
</evidence>
<evidence type="ECO:0000259" key="16">
    <source>
        <dbReference type="PROSITE" id="PS50002"/>
    </source>
</evidence>
<comment type="similarity">
    <text evidence="1">Belongs to the peroxin-13 family.</text>
</comment>
<feature type="compositionally biased region" description="Low complexity" evidence="14">
    <location>
        <begin position="338"/>
        <end position="349"/>
    </location>
</feature>
<evidence type="ECO:0000256" key="3">
    <source>
        <dbReference type="ARBA" id="ARBA00022448"/>
    </source>
</evidence>
<gene>
    <name evidence="17" type="ORF">BASA50_005020</name>
</gene>
<dbReference type="PROSITE" id="PS50002">
    <property type="entry name" value="SH3"/>
    <property type="match status" value="1"/>
</dbReference>
<evidence type="ECO:0000313" key="18">
    <source>
        <dbReference type="Proteomes" id="UP001648503"/>
    </source>
</evidence>
<feature type="region of interest" description="Disordered" evidence="14">
    <location>
        <begin position="1"/>
        <end position="33"/>
    </location>
</feature>
<accession>A0ABQ8FEF8</accession>
<organism evidence="17 18">
    <name type="scientific">Batrachochytrium salamandrivorans</name>
    <dbReference type="NCBI Taxonomy" id="1357716"/>
    <lineage>
        <taxon>Eukaryota</taxon>
        <taxon>Fungi</taxon>
        <taxon>Fungi incertae sedis</taxon>
        <taxon>Chytridiomycota</taxon>
        <taxon>Chytridiomycota incertae sedis</taxon>
        <taxon>Chytridiomycetes</taxon>
        <taxon>Rhizophydiales</taxon>
        <taxon>Rhizophydiales incertae sedis</taxon>
        <taxon>Batrachochytrium</taxon>
    </lineage>
</organism>
<dbReference type="Pfam" id="PF00018">
    <property type="entry name" value="SH3_1"/>
    <property type="match status" value="1"/>
</dbReference>
<evidence type="ECO:0000256" key="11">
    <source>
        <dbReference type="ARBA" id="ARBA00034535"/>
    </source>
</evidence>
<reference evidence="17 18" key="1">
    <citation type="submission" date="2021-02" db="EMBL/GenBank/DDBJ databases">
        <title>Variation within the Batrachochytrium salamandrivorans European outbreak.</title>
        <authorList>
            <person name="Kelly M."/>
            <person name="Pasmans F."/>
            <person name="Shea T.P."/>
            <person name="Munoz J.F."/>
            <person name="Carranza S."/>
            <person name="Cuomo C.A."/>
            <person name="Martel A."/>
        </authorList>
    </citation>
    <scope>NUCLEOTIDE SEQUENCE [LARGE SCALE GENOMIC DNA]</scope>
    <source>
        <strain evidence="17 18">AMFP18/2</strain>
    </source>
</reference>
<keyword evidence="3" id="KW-0813">Transport</keyword>
<evidence type="ECO:0000256" key="13">
    <source>
        <dbReference type="PROSITE-ProRule" id="PRU00192"/>
    </source>
</evidence>
<dbReference type="PANTHER" id="PTHR19332">
    <property type="entry name" value="PEROXISOMAL MEMBRANE PROTEIN PEX13"/>
    <property type="match status" value="1"/>
</dbReference>
<keyword evidence="18" id="KW-1185">Reference proteome</keyword>
<proteinExistence type="inferred from homology"/>
<dbReference type="InterPro" id="IPR036028">
    <property type="entry name" value="SH3-like_dom_sf"/>
</dbReference>
<dbReference type="InterPro" id="IPR035463">
    <property type="entry name" value="Pex13"/>
</dbReference>
<keyword evidence="5" id="KW-0653">Protein transport</keyword>
<protein>
    <recommendedName>
        <fullName evidence="11">Peroxisomal membrane protein PEX13</fullName>
    </recommendedName>
    <alternativeName>
        <fullName evidence="10">Peroxin-13</fullName>
    </alternativeName>
</protein>
<evidence type="ECO:0000256" key="15">
    <source>
        <dbReference type="SAM" id="Phobius"/>
    </source>
</evidence>
<keyword evidence="7" id="KW-0811">Translocation</keyword>
<keyword evidence="4 15" id="KW-0812">Transmembrane</keyword>
<comment type="subcellular location">
    <subcellularLocation>
        <location evidence="12">Peroxisome membrane</location>
    </subcellularLocation>
</comment>
<evidence type="ECO:0000256" key="10">
    <source>
        <dbReference type="ARBA" id="ARBA00029693"/>
    </source>
</evidence>
<evidence type="ECO:0000256" key="2">
    <source>
        <dbReference type="ARBA" id="ARBA00022443"/>
    </source>
</evidence>
<evidence type="ECO:0000256" key="5">
    <source>
        <dbReference type="ARBA" id="ARBA00022927"/>
    </source>
</evidence>
<dbReference type="PANTHER" id="PTHR19332:SF1">
    <property type="entry name" value="PEROXISOMAL MEMBRANE PROTEIN PEX13"/>
    <property type="match status" value="1"/>
</dbReference>
<comment type="caution">
    <text evidence="17">The sequence shown here is derived from an EMBL/GenBank/DDBJ whole genome shotgun (WGS) entry which is preliminary data.</text>
</comment>
<keyword evidence="6 15" id="KW-1133">Transmembrane helix</keyword>
<evidence type="ECO:0000256" key="8">
    <source>
        <dbReference type="ARBA" id="ARBA00023136"/>
    </source>
</evidence>
<evidence type="ECO:0000256" key="7">
    <source>
        <dbReference type="ARBA" id="ARBA00023010"/>
    </source>
</evidence>
<dbReference type="InterPro" id="IPR007223">
    <property type="entry name" value="Peroxin-13_N"/>
</dbReference>
<feature type="region of interest" description="Disordered" evidence="14">
    <location>
        <begin position="331"/>
        <end position="363"/>
    </location>
</feature>
<dbReference type="Gene3D" id="2.30.30.40">
    <property type="entry name" value="SH3 Domains"/>
    <property type="match status" value="1"/>
</dbReference>
<evidence type="ECO:0000256" key="14">
    <source>
        <dbReference type="SAM" id="MobiDB-lite"/>
    </source>
</evidence>
<sequence>MVSPPKPWELGSSTASDSTSAIPGGNETGGIASAQRSSLNGALASSALGAPALPARPTSLDATTLNQGSMMQTTGALYGNGYPQYNRYGAGGYSGMGNSGYGGSYGSSYGNSYGGMGGIYGNGGYGSSYGNSYGGYSPYNRYGMNGTGYNRYGMGGAGGMMGQMGPNGMAGALEGEQPLTVRLEQSTQATFQLLDQIVQAFGGFAQMLESTFFATHSSFMAMAGVAEQFGTFRMYLGQAMSIFSLAEFLKSCVGSFRSISSTAPATAIAAADPTSITIEGFNAFEAQPTPQSRTGRRPLWIFLLMVVGLPWVMSKLFMRIKQRRLQQQEEQIRSAVESSTSTGSAGNSTMNPATPLGASSNQPHSVQIRDLDFCRALYPFAGDSPGDLPLQPGDIIAVLTRVDPSTGQPTAWWRGRTQSGSVGIFPSTYVEILPRKDT</sequence>
<evidence type="ECO:0000256" key="4">
    <source>
        <dbReference type="ARBA" id="ARBA00022692"/>
    </source>
</evidence>
<dbReference type="Proteomes" id="UP001648503">
    <property type="component" value="Unassembled WGS sequence"/>
</dbReference>
<keyword evidence="9" id="KW-0576">Peroxisome</keyword>
<dbReference type="PRINTS" id="PR00452">
    <property type="entry name" value="SH3DOMAIN"/>
</dbReference>
<keyword evidence="2 13" id="KW-0728">SH3 domain</keyword>
<feature type="compositionally biased region" description="Polar residues" evidence="14">
    <location>
        <begin position="11"/>
        <end position="21"/>
    </location>
</feature>
<dbReference type="SMART" id="SM00326">
    <property type="entry name" value="SH3"/>
    <property type="match status" value="1"/>
</dbReference>
<dbReference type="CDD" id="cd11771">
    <property type="entry name" value="SH3_Pex13p_fungal"/>
    <property type="match status" value="1"/>
</dbReference>
<evidence type="ECO:0000256" key="1">
    <source>
        <dbReference type="ARBA" id="ARBA00006033"/>
    </source>
</evidence>
<dbReference type="SUPFAM" id="SSF50044">
    <property type="entry name" value="SH3-domain"/>
    <property type="match status" value="1"/>
</dbReference>
<feature type="transmembrane region" description="Helical" evidence="15">
    <location>
        <begin position="299"/>
        <end position="318"/>
    </location>
</feature>
<keyword evidence="8 15" id="KW-0472">Membrane</keyword>
<dbReference type="Pfam" id="PF04088">
    <property type="entry name" value="Peroxin-13_N"/>
    <property type="match status" value="1"/>
</dbReference>
<evidence type="ECO:0000256" key="9">
    <source>
        <dbReference type="ARBA" id="ARBA00023140"/>
    </source>
</evidence>
<evidence type="ECO:0000256" key="6">
    <source>
        <dbReference type="ARBA" id="ARBA00022989"/>
    </source>
</evidence>
<feature type="domain" description="SH3" evidence="16">
    <location>
        <begin position="369"/>
        <end position="435"/>
    </location>
</feature>